<accession>A0A091BD89</accession>
<evidence type="ECO:0000313" key="8">
    <source>
        <dbReference type="EMBL" id="KFN50648.1"/>
    </source>
</evidence>
<keyword evidence="4 6" id="KW-1133">Transmembrane helix</keyword>
<dbReference type="eggNOG" id="COG1368">
    <property type="taxonomic scope" value="Bacteria"/>
</dbReference>
<dbReference type="PANTHER" id="PTHR47371:SF3">
    <property type="entry name" value="PHOSPHOGLYCEROL TRANSFERASE I"/>
    <property type="match status" value="1"/>
</dbReference>
<feature type="transmembrane region" description="Helical" evidence="6">
    <location>
        <begin position="53"/>
        <end position="73"/>
    </location>
</feature>
<organism evidence="8 9">
    <name type="scientific">Arenimonas composti TR7-09 = DSM 18010</name>
    <dbReference type="NCBI Taxonomy" id="1121013"/>
    <lineage>
        <taxon>Bacteria</taxon>
        <taxon>Pseudomonadati</taxon>
        <taxon>Pseudomonadota</taxon>
        <taxon>Gammaproteobacteria</taxon>
        <taxon>Lysobacterales</taxon>
        <taxon>Lysobacteraceae</taxon>
        <taxon>Arenimonas</taxon>
    </lineage>
</organism>
<gene>
    <name evidence="8" type="ORF">P873_05670</name>
</gene>
<evidence type="ECO:0000256" key="5">
    <source>
        <dbReference type="ARBA" id="ARBA00023136"/>
    </source>
</evidence>
<evidence type="ECO:0000256" key="4">
    <source>
        <dbReference type="ARBA" id="ARBA00022989"/>
    </source>
</evidence>
<sequence>MTLRPDRPPSRLPLADLLALAALLAWGALAVWRSELVARSLGAYLGCAGCLRAPALVHELWLMAALPAALLLARWSRSRIAAALLALAVGVLVLAVVADVFVQQLLSRRLMLVDVLRYGGDTGGNWSVLQPHLATHEGALLLAVSLLVLLGTVSAIAAAPAASRRRGAKAWTLALAGMLSTAAFTTPLWYMNRAAFENVIATNLPDGMARPYGEATLQRLRDTPPPPPTCVPGRGERRNVIVLVVESWSLRHSALFNDGLADLTPRIDAHARRGSWYPQFRSNGFSTETGLAALLTGAEPLSGIRYGTVALFTDTLHDFHRERRRAGWDVRFITSGDVESTWRREWLRRIGIDAVEGDAHPFYAGLPRGAFHAADDAALLRRTLQWYDDERDPAQPFMATVLTVGMHPPFVALDGGETGEAAAVRRTDAAVGDFIDGLDARGFFEDGLLFVVGDHRVMQPVGADELARFGDDTLVRVPAFALGASGTPPGPVPGDFQQTDLLPSLQAMLTQGEACRSALHGELFGPAPAPARAQVFADPMRYDQVRARVGGGNFLLVLDGDDSRWVGAAPDPGFDLALEVARLRVTRDKPPAQ</sequence>
<dbReference type="SUPFAM" id="SSF53649">
    <property type="entry name" value="Alkaline phosphatase-like"/>
    <property type="match status" value="1"/>
</dbReference>
<keyword evidence="3 6" id="KW-0812">Transmembrane</keyword>
<keyword evidence="9" id="KW-1185">Reference proteome</keyword>
<dbReference type="OrthoDB" id="9760224at2"/>
<dbReference type="EMBL" id="AWXU01000017">
    <property type="protein sequence ID" value="KFN50648.1"/>
    <property type="molecule type" value="Genomic_DNA"/>
</dbReference>
<dbReference type="Proteomes" id="UP000029391">
    <property type="component" value="Unassembled WGS sequence"/>
</dbReference>
<proteinExistence type="predicted"/>
<evidence type="ECO:0000313" key="9">
    <source>
        <dbReference type="Proteomes" id="UP000029391"/>
    </source>
</evidence>
<keyword evidence="2" id="KW-1003">Cell membrane</keyword>
<feature type="transmembrane region" description="Helical" evidence="6">
    <location>
        <begin position="171"/>
        <end position="190"/>
    </location>
</feature>
<evidence type="ECO:0000256" key="6">
    <source>
        <dbReference type="SAM" id="Phobius"/>
    </source>
</evidence>
<dbReference type="STRING" id="1121013.GCA_000426365_02199"/>
<dbReference type="InterPro" id="IPR050448">
    <property type="entry name" value="OpgB/LTA_synthase_biosynth"/>
</dbReference>
<dbReference type="InterPro" id="IPR017850">
    <property type="entry name" value="Alkaline_phosphatase_core_sf"/>
</dbReference>
<protein>
    <recommendedName>
        <fullName evidence="7">Sulfatase N-terminal domain-containing protein</fullName>
    </recommendedName>
</protein>
<dbReference type="GO" id="GO:0005886">
    <property type="term" value="C:plasma membrane"/>
    <property type="evidence" value="ECO:0007669"/>
    <property type="project" value="UniProtKB-SubCell"/>
</dbReference>
<reference evidence="8 9" key="1">
    <citation type="submission" date="2013-09" db="EMBL/GenBank/DDBJ databases">
        <title>Genome sequencing of Arenimonas composti.</title>
        <authorList>
            <person name="Chen F."/>
            <person name="Wang G."/>
        </authorList>
    </citation>
    <scope>NUCLEOTIDE SEQUENCE [LARGE SCALE GENOMIC DNA]</scope>
    <source>
        <strain evidence="8 9">TR7-09</strain>
    </source>
</reference>
<evidence type="ECO:0000256" key="2">
    <source>
        <dbReference type="ARBA" id="ARBA00022475"/>
    </source>
</evidence>
<dbReference type="RefSeq" id="WP_026817177.1">
    <property type="nucleotide sequence ID" value="NZ_AUFF01000006.1"/>
</dbReference>
<dbReference type="AlphaFoldDB" id="A0A091BD89"/>
<comment type="caution">
    <text evidence="8">The sequence shown here is derived from an EMBL/GenBank/DDBJ whole genome shotgun (WGS) entry which is preliminary data.</text>
</comment>
<dbReference type="Gene3D" id="3.40.720.10">
    <property type="entry name" value="Alkaline Phosphatase, subunit A"/>
    <property type="match status" value="1"/>
</dbReference>
<dbReference type="PANTHER" id="PTHR47371">
    <property type="entry name" value="LIPOTEICHOIC ACID SYNTHASE"/>
    <property type="match status" value="1"/>
</dbReference>
<feature type="transmembrane region" description="Helical" evidence="6">
    <location>
        <begin position="12"/>
        <end position="33"/>
    </location>
</feature>
<keyword evidence="5 6" id="KW-0472">Membrane</keyword>
<name>A0A091BD89_9GAMM</name>
<feature type="transmembrane region" description="Helical" evidence="6">
    <location>
        <begin position="139"/>
        <end position="159"/>
    </location>
</feature>
<comment type="subcellular location">
    <subcellularLocation>
        <location evidence="1">Cell membrane</location>
        <topology evidence="1">Multi-pass membrane protein</topology>
    </subcellularLocation>
</comment>
<evidence type="ECO:0000259" key="7">
    <source>
        <dbReference type="Pfam" id="PF00884"/>
    </source>
</evidence>
<dbReference type="Pfam" id="PF00884">
    <property type="entry name" value="Sulfatase"/>
    <property type="match status" value="1"/>
</dbReference>
<feature type="transmembrane region" description="Helical" evidence="6">
    <location>
        <begin position="80"/>
        <end position="102"/>
    </location>
</feature>
<dbReference type="InterPro" id="IPR000917">
    <property type="entry name" value="Sulfatase_N"/>
</dbReference>
<evidence type="ECO:0000256" key="3">
    <source>
        <dbReference type="ARBA" id="ARBA00022692"/>
    </source>
</evidence>
<feature type="domain" description="Sulfatase N-terminal" evidence="7">
    <location>
        <begin position="238"/>
        <end position="505"/>
    </location>
</feature>
<evidence type="ECO:0000256" key="1">
    <source>
        <dbReference type="ARBA" id="ARBA00004651"/>
    </source>
</evidence>